<evidence type="ECO:0000256" key="10">
    <source>
        <dbReference type="ARBA" id="ARBA00022968"/>
    </source>
</evidence>
<dbReference type="Pfam" id="PF00229">
    <property type="entry name" value="TNF"/>
    <property type="match status" value="1"/>
</dbReference>
<keyword evidence="6" id="KW-1003">Cell membrane</keyword>
<dbReference type="PROSITE" id="PS00251">
    <property type="entry name" value="THD_1"/>
    <property type="match status" value="1"/>
</dbReference>
<dbReference type="Proteomes" id="UP000002279">
    <property type="component" value="Chromosome 6"/>
</dbReference>
<dbReference type="KEGG" id="oaa:100083615"/>
<dbReference type="OMA" id="VSFCTKA"/>
<dbReference type="InParanoid" id="A0A6I8NI35"/>
<feature type="transmembrane region" description="Helical" evidence="18">
    <location>
        <begin position="23"/>
        <end position="46"/>
    </location>
</feature>
<evidence type="ECO:0000313" key="20">
    <source>
        <dbReference type="Ensembl" id="ENSOANP00000040341.1"/>
    </source>
</evidence>
<comment type="function">
    <molecule>CD40 ligand, soluble form</molecule>
    <text evidence="16">Acts as a ligand for integrins, specifically ITGA5:ITGB1 and ITGAV:ITGB3; both integrins and the CD40 receptor are required for activation of CD40-CD40LG signaling, which have cell-type dependent effects, such as B-cell activation, NF-kappa-B signaling and anti-apoptotic signaling.</text>
</comment>
<evidence type="ECO:0000256" key="8">
    <source>
        <dbReference type="ARBA" id="ARBA00022525"/>
    </source>
</evidence>
<evidence type="ECO:0000256" key="17">
    <source>
        <dbReference type="PIRSR" id="PIRSR016527-2"/>
    </source>
</evidence>
<name>A0A6I8NI35_ORNAN</name>
<dbReference type="RefSeq" id="XP_028922899.1">
    <property type="nucleotide sequence ID" value="XM_029067066.1"/>
</dbReference>
<dbReference type="GO" id="GO:0005615">
    <property type="term" value="C:extracellular space"/>
    <property type="evidence" value="ECO:0000318"/>
    <property type="project" value="GO_Central"/>
</dbReference>
<proteinExistence type="inferred from homology"/>
<reference evidence="20 21" key="1">
    <citation type="journal article" date="2008" name="Nature">
        <title>Genome analysis of the platypus reveals unique signatures of evolution.</title>
        <authorList>
            <person name="Warren W.C."/>
            <person name="Hillier L.W."/>
            <person name="Marshall Graves J.A."/>
            <person name="Birney E."/>
            <person name="Ponting C.P."/>
            <person name="Grutzner F."/>
            <person name="Belov K."/>
            <person name="Miller W."/>
            <person name="Clarke L."/>
            <person name="Chinwalla A.T."/>
            <person name="Yang S.P."/>
            <person name="Heger A."/>
            <person name="Locke D.P."/>
            <person name="Miethke P."/>
            <person name="Waters P.D."/>
            <person name="Veyrunes F."/>
            <person name="Fulton L."/>
            <person name="Fulton B."/>
            <person name="Graves T."/>
            <person name="Wallis J."/>
            <person name="Puente X.S."/>
            <person name="Lopez-Otin C."/>
            <person name="Ordonez G.R."/>
            <person name="Eichler E.E."/>
            <person name="Chen L."/>
            <person name="Cheng Z."/>
            <person name="Deakin J.E."/>
            <person name="Alsop A."/>
            <person name="Thompson K."/>
            <person name="Kirby P."/>
            <person name="Papenfuss A.T."/>
            <person name="Wakefield M.J."/>
            <person name="Olender T."/>
            <person name="Lancet D."/>
            <person name="Huttley G.A."/>
            <person name="Smit A.F."/>
            <person name="Pask A."/>
            <person name="Temple-Smith P."/>
            <person name="Batzer M.A."/>
            <person name="Walker J.A."/>
            <person name="Konkel M.K."/>
            <person name="Harris R.S."/>
            <person name="Whittington C.M."/>
            <person name="Wong E.S."/>
            <person name="Gemmell N.J."/>
            <person name="Buschiazzo E."/>
            <person name="Vargas Jentzsch I.M."/>
            <person name="Merkel A."/>
            <person name="Schmitz J."/>
            <person name="Zemann A."/>
            <person name="Churakov G."/>
            <person name="Kriegs J.O."/>
            <person name="Brosius J."/>
            <person name="Murchison E.P."/>
            <person name="Sachidanandam R."/>
            <person name="Smith C."/>
            <person name="Hannon G.J."/>
            <person name="Tsend-Ayush E."/>
            <person name="McMillan D."/>
            <person name="Attenborough R."/>
            <person name="Rens W."/>
            <person name="Ferguson-Smith M."/>
            <person name="Lefevre C.M."/>
            <person name="Sharp J.A."/>
            <person name="Nicholas K.R."/>
            <person name="Ray D.A."/>
            <person name="Kube M."/>
            <person name="Reinhardt R."/>
            <person name="Pringle T.H."/>
            <person name="Taylor J."/>
            <person name="Jones R.C."/>
            <person name="Nixon B."/>
            <person name="Dacheux J.L."/>
            <person name="Niwa H."/>
            <person name="Sekita Y."/>
            <person name="Huang X."/>
            <person name="Stark A."/>
            <person name="Kheradpour P."/>
            <person name="Kellis M."/>
            <person name="Flicek P."/>
            <person name="Chen Y."/>
            <person name="Webber C."/>
            <person name="Hardison R."/>
            <person name="Nelson J."/>
            <person name="Hallsworth-Pepin K."/>
            <person name="Delehaunty K."/>
            <person name="Markovic C."/>
            <person name="Minx P."/>
            <person name="Feng Y."/>
            <person name="Kremitzki C."/>
            <person name="Mitreva M."/>
            <person name="Glasscock J."/>
            <person name="Wylie T."/>
            <person name="Wohldmann P."/>
            <person name="Thiru P."/>
            <person name="Nhan M.N."/>
            <person name="Pohl C.S."/>
            <person name="Smith S.M."/>
            <person name="Hou S."/>
            <person name="Nefedov M."/>
            <person name="de Jong P.J."/>
            <person name="Renfree M.B."/>
            <person name="Mardis E.R."/>
            <person name="Wilson R.K."/>
        </authorList>
    </citation>
    <scope>NUCLEOTIDE SEQUENCE [LARGE SCALE GENOMIC DNA]</scope>
    <source>
        <strain evidence="20 21">Glennie</strain>
    </source>
</reference>
<dbReference type="Bgee" id="ENSOANG00000011672">
    <property type="expression patterns" value="Expressed in ovary and 2 other cell types or tissues"/>
</dbReference>
<dbReference type="GO" id="GO:0030183">
    <property type="term" value="P:B cell differentiation"/>
    <property type="evidence" value="ECO:0007669"/>
    <property type="project" value="Ensembl"/>
</dbReference>
<evidence type="ECO:0000259" key="19">
    <source>
        <dbReference type="PROSITE" id="PS50049"/>
    </source>
</evidence>
<evidence type="ECO:0000313" key="21">
    <source>
        <dbReference type="Proteomes" id="UP000002279"/>
    </source>
</evidence>
<evidence type="ECO:0000256" key="16">
    <source>
        <dbReference type="PIRNR" id="PIRNR016527"/>
    </source>
</evidence>
<dbReference type="GO" id="GO:0042100">
    <property type="term" value="P:B cell proliferation"/>
    <property type="evidence" value="ECO:0007669"/>
    <property type="project" value="UniProtKB-UniRule"/>
</dbReference>
<dbReference type="InterPro" id="IPR003263">
    <property type="entry name" value="CD40L"/>
</dbReference>
<accession>A0A6I8NI35</accession>
<keyword evidence="12 18" id="KW-0472">Membrane</keyword>
<evidence type="ECO:0000256" key="4">
    <source>
        <dbReference type="ARBA" id="ARBA00008670"/>
    </source>
</evidence>
<dbReference type="RefSeq" id="XP_007664209.1">
    <property type="nucleotide sequence ID" value="XM_007666019.2"/>
</dbReference>
<dbReference type="InterPro" id="IPR008983">
    <property type="entry name" value="Tumour_necrosis_fac-like_dom"/>
</dbReference>
<dbReference type="PRINTS" id="PR01702">
    <property type="entry name" value="CD40LIGAND"/>
</dbReference>
<dbReference type="GO" id="GO:0043123">
    <property type="term" value="P:positive regulation of canonical NF-kappaB signal transduction"/>
    <property type="evidence" value="ECO:0000318"/>
    <property type="project" value="GO_Central"/>
</dbReference>
<feature type="domain" description="THD" evidence="19">
    <location>
        <begin position="118"/>
        <end position="255"/>
    </location>
</feature>
<dbReference type="GO" id="GO:0005174">
    <property type="term" value="F:CD40 receptor binding"/>
    <property type="evidence" value="ECO:0007669"/>
    <property type="project" value="UniProtKB-UniRule"/>
</dbReference>
<reference evidence="20" key="2">
    <citation type="submission" date="2025-08" db="UniProtKB">
        <authorList>
            <consortium name="Ensembl"/>
        </authorList>
    </citation>
    <scope>IDENTIFICATION</scope>
    <source>
        <strain evidence="20">Glennie</strain>
    </source>
</reference>
<dbReference type="OrthoDB" id="8667946at2759"/>
<keyword evidence="8" id="KW-0964">Secreted</keyword>
<dbReference type="GO" id="GO:0005164">
    <property type="term" value="F:tumor necrosis factor receptor binding"/>
    <property type="evidence" value="ECO:0007669"/>
    <property type="project" value="InterPro"/>
</dbReference>
<keyword evidence="11 18" id="KW-1133">Transmembrane helix</keyword>
<dbReference type="FunCoup" id="A0A6I8NI35">
    <property type="interactions" value="461"/>
</dbReference>
<evidence type="ECO:0000256" key="5">
    <source>
        <dbReference type="ARBA" id="ARBA00014276"/>
    </source>
</evidence>
<comment type="function">
    <text evidence="16">Cytokine that acts as a ligand to CD40/TNFRSF5. Costimulates T-cell proliferation and cytokine production. Involved in immunoglobulin class switching.</text>
</comment>
<keyword evidence="7 16" id="KW-0202">Cytokine</keyword>
<feature type="disulfide bond" evidence="17">
    <location>
        <begin position="172"/>
        <end position="212"/>
    </location>
</feature>
<dbReference type="CTD" id="959"/>
<sequence>MNEVYSQPSPRSVNTGSPATMKFLLGFLTVFVTAQIIATALFGIYLHRRLDKVKDEMSLHEDYVFMKTVQKCHNGGASSTLLNCEEIRHRFQKLLEVKEKEEKGEAFLKQTDEQKHPIAAHLIGVKNNESASVLQWMKKGRFTMSHLLSYKAGKLTVERPGLYYIYTQVGFCSKDVATEKEPFVTYLYLSQKSGAVSPLLKGANSQTSTQHCGLQSIHIGGVFDLQQGVSVFVRVTKSSQVFYDSELTYFGLIKL</sequence>
<dbReference type="AlphaFoldDB" id="A0A6I8NI35"/>
<protein>
    <recommendedName>
        <fullName evidence="5 16">CD40 ligand</fullName>
        <shortName evidence="16">CD40-L</shortName>
    </recommendedName>
    <alternativeName>
        <fullName evidence="15 16">Tumor necrosis factor ligand superfamily member 5</fullName>
    </alternativeName>
</protein>
<gene>
    <name evidence="20" type="primary">CD40LG</name>
</gene>
<keyword evidence="21" id="KW-1185">Reference proteome</keyword>
<evidence type="ECO:0000256" key="18">
    <source>
        <dbReference type="SAM" id="Phobius"/>
    </source>
</evidence>
<dbReference type="InterPro" id="IPR006052">
    <property type="entry name" value="TNF_dom"/>
</dbReference>
<evidence type="ECO:0000256" key="14">
    <source>
        <dbReference type="ARBA" id="ARBA00023180"/>
    </source>
</evidence>
<comment type="subunit">
    <text evidence="16">Homotrimer.</text>
</comment>
<dbReference type="GO" id="GO:0045190">
    <property type="term" value="P:isotype switching"/>
    <property type="evidence" value="ECO:0007669"/>
    <property type="project" value="Ensembl"/>
</dbReference>
<dbReference type="GO" id="GO:0005125">
    <property type="term" value="F:cytokine activity"/>
    <property type="evidence" value="ECO:0000318"/>
    <property type="project" value="GO_Central"/>
</dbReference>
<keyword evidence="10" id="KW-0735">Signal-anchor</keyword>
<dbReference type="CDD" id="cd00184">
    <property type="entry name" value="TNF"/>
    <property type="match status" value="1"/>
</dbReference>
<evidence type="ECO:0000256" key="12">
    <source>
        <dbReference type="ARBA" id="ARBA00023136"/>
    </source>
</evidence>
<evidence type="ECO:0000256" key="3">
    <source>
        <dbReference type="ARBA" id="ARBA00004613"/>
    </source>
</evidence>
<evidence type="ECO:0000256" key="2">
    <source>
        <dbReference type="ARBA" id="ARBA00004401"/>
    </source>
</evidence>
<dbReference type="PANTHER" id="PTHR11471:SF5">
    <property type="entry name" value="CD40 LIGAND"/>
    <property type="match status" value="1"/>
</dbReference>
<dbReference type="GeneTree" id="ENSGT01130000278318"/>
<dbReference type="PROSITE" id="PS50049">
    <property type="entry name" value="THD_2"/>
    <property type="match status" value="1"/>
</dbReference>
<dbReference type="InterPro" id="IPR021184">
    <property type="entry name" value="TNF_CS"/>
</dbReference>
<evidence type="ECO:0000256" key="9">
    <source>
        <dbReference type="ARBA" id="ARBA00022692"/>
    </source>
</evidence>
<dbReference type="FunFam" id="2.60.120.40:FF:000013">
    <property type="entry name" value="CD40 ligand"/>
    <property type="match status" value="1"/>
</dbReference>
<comment type="subcellular location">
    <subcellularLocation>
        <location evidence="2">Cell membrane</location>
        <topology evidence="2">Single-pass type II membrane protein</topology>
    </subcellularLocation>
    <subcellularLocation>
        <location evidence="1">Cell surface</location>
    </subcellularLocation>
    <subcellularLocation>
        <location evidence="3">Secreted</location>
    </subcellularLocation>
</comment>
<dbReference type="PIRSF" id="PIRSF016527">
    <property type="entry name" value="TNF_5"/>
    <property type="match status" value="1"/>
</dbReference>
<dbReference type="SMART" id="SM00207">
    <property type="entry name" value="TNF"/>
    <property type="match status" value="1"/>
</dbReference>
<dbReference type="GO" id="GO:0002637">
    <property type="term" value="P:regulation of immunoglobulin production"/>
    <property type="evidence" value="ECO:0007669"/>
    <property type="project" value="Ensembl"/>
</dbReference>
<dbReference type="GO" id="GO:0009897">
    <property type="term" value="C:external side of plasma membrane"/>
    <property type="evidence" value="ECO:0007669"/>
    <property type="project" value="Ensembl"/>
</dbReference>
<evidence type="ECO:0000256" key="6">
    <source>
        <dbReference type="ARBA" id="ARBA00022475"/>
    </source>
</evidence>
<dbReference type="GO" id="GO:2001238">
    <property type="term" value="P:positive regulation of extrinsic apoptotic signaling pathway"/>
    <property type="evidence" value="ECO:0000318"/>
    <property type="project" value="GO_Central"/>
</dbReference>
<keyword evidence="13 17" id="KW-1015">Disulfide bond</keyword>
<dbReference type="GO" id="GO:0030168">
    <property type="term" value="P:platelet activation"/>
    <property type="evidence" value="ECO:0007669"/>
    <property type="project" value="UniProtKB-UniRule"/>
</dbReference>
<evidence type="ECO:0000256" key="13">
    <source>
        <dbReference type="ARBA" id="ARBA00023157"/>
    </source>
</evidence>
<dbReference type="SUPFAM" id="SSF49842">
    <property type="entry name" value="TNF-like"/>
    <property type="match status" value="1"/>
</dbReference>
<reference evidence="20" key="3">
    <citation type="submission" date="2025-09" db="UniProtKB">
        <authorList>
            <consortium name="Ensembl"/>
        </authorList>
    </citation>
    <scope>IDENTIFICATION</scope>
    <source>
        <strain evidence="20">Glennie</strain>
    </source>
</reference>
<organism evidence="20 21">
    <name type="scientific">Ornithorhynchus anatinus</name>
    <name type="common">Duckbill platypus</name>
    <dbReference type="NCBI Taxonomy" id="9258"/>
    <lineage>
        <taxon>Eukaryota</taxon>
        <taxon>Metazoa</taxon>
        <taxon>Chordata</taxon>
        <taxon>Craniata</taxon>
        <taxon>Vertebrata</taxon>
        <taxon>Euteleostomi</taxon>
        <taxon>Mammalia</taxon>
        <taxon>Monotremata</taxon>
        <taxon>Ornithorhynchidae</taxon>
        <taxon>Ornithorhynchus</taxon>
    </lineage>
</organism>
<evidence type="ECO:0000256" key="11">
    <source>
        <dbReference type="ARBA" id="ARBA00022989"/>
    </source>
</evidence>
<dbReference type="Gene3D" id="2.60.120.40">
    <property type="match status" value="1"/>
</dbReference>
<comment type="similarity">
    <text evidence="4 16">Belongs to the tumor necrosis factor family.</text>
</comment>
<keyword evidence="14" id="KW-0325">Glycoprotein</keyword>
<dbReference type="GO" id="GO:0006954">
    <property type="term" value="P:inflammatory response"/>
    <property type="evidence" value="ECO:0007669"/>
    <property type="project" value="UniProtKB-UniRule"/>
</dbReference>
<keyword evidence="9 18" id="KW-0812">Transmembrane</keyword>
<dbReference type="Ensembl" id="ENSOANT00000066451.1">
    <property type="protein sequence ID" value="ENSOANP00000040341.1"/>
    <property type="gene ID" value="ENSOANG00000011672.3"/>
</dbReference>
<dbReference type="GO" id="GO:0007166">
    <property type="term" value="P:cell surface receptor signaling pathway"/>
    <property type="evidence" value="ECO:0000318"/>
    <property type="project" value="GO_Central"/>
</dbReference>
<evidence type="ECO:0000256" key="7">
    <source>
        <dbReference type="ARBA" id="ARBA00022514"/>
    </source>
</evidence>
<evidence type="ECO:0000256" key="15">
    <source>
        <dbReference type="ARBA" id="ARBA00033257"/>
    </source>
</evidence>
<dbReference type="GeneID" id="100083615"/>
<evidence type="ECO:0000256" key="1">
    <source>
        <dbReference type="ARBA" id="ARBA00004241"/>
    </source>
</evidence>
<dbReference type="PANTHER" id="PTHR11471">
    <property type="entry name" value="TUMOR NECROSIS FACTOR FAMILY MEMBER"/>
    <property type="match status" value="1"/>
</dbReference>